<dbReference type="PROSITE" id="PS51892">
    <property type="entry name" value="SUBTILASE"/>
    <property type="match status" value="1"/>
</dbReference>
<gene>
    <name evidence="9" type="ORF">B0T45_14605</name>
</gene>
<evidence type="ECO:0000313" key="9">
    <source>
        <dbReference type="EMBL" id="OQS37332.1"/>
    </source>
</evidence>
<dbReference type="GO" id="GO:0004252">
    <property type="term" value="F:serine-type endopeptidase activity"/>
    <property type="evidence" value="ECO:0007669"/>
    <property type="project" value="UniProtKB-UniRule"/>
</dbReference>
<dbReference type="InterPro" id="IPR023828">
    <property type="entry name" value="Peptidase_S8_Ser-AS"/>
</dbReference>
<dbReference type="SUPFAM" id="SSF52743">
    <property type="entry name" value="Subtilisin-like"/>
    <property type="match status" value="1"/>
</dbReference>
<dbReference type="InterPro" id="IPR050131">
    <property type="entry name" value="Peptidase_S8_subtilisin-like"/>
</dbReference>
<name>A0A1W0CRY2_9NEIS</name>
<feature type="region of interest" description="Disordered" evidence="6">
    <location>
        <begin position="211"/>
        <end position="236"/>
    </location>
</feature>
<comment type="caution">
    <text evidence="9">The sequence shown here is derived from an EMBL/GenBank/DDBJ whole genome shotgun (WGS) entry which is preliminary data.</text>
</comment>
<dbReference type="Pfam" id="PF00082">
    <property type="entry name" value="Peptidase_S8"/>
    <property type="match status" value="1"/>
</dbReference>
<evidence type="ECO:0000256" key="5">
    <source>
        <dbReference type="PROSITE-ProRule" id="PRU01240"/>
    </source>
</evidence>
<comment type="similarity">
    <text evidence="1 5">Belongs to the peptidase S8 family.</text>
</comment>
<evidence type="ECO:0000256" key="3">
    <source>
        <dbReference type="ARBA" id="ARBA00022801"/>
    </source>
</evidence>
<dbReference type="PROSITE" id="PS00138">
    <property type="entry name" value="SUBTILASE_SER"/>
    <property type="match status" value="1"/>
</dbReference>
<evidence type="ECO:0000259" key="8">
    <source>
        <dbReference type="Pfam" id="PF00082"/>
    </source>
</evidence>
<dbReference type="Gene3D" id="3.40.50.200">
    <property type="entry name" value="Peptidase S8/S53 domain"/>
    <property type="match status" value="1"/>
</dbReference>
<feature type="domain" description="Peptidase S8/S53" evidence="8">
    <location>
        <begin position="166"/>
        <end position="465"/>
    </location>
</feature>
<dbReference type="InterPro" id="IPR034176">
    <property type="entry name" value="Peptidases_S8_13"/>
</dbReference>
<keyword evidence="4 5" id="KW-0720">Serine protease</keyword>
<evidence type="ECO:0000256" key="7">
    <source>
        <dbReference type="SAM" id="SignalP"/>
    </source>
</evidence>
<keyword evidence="7" id="KW-0732">Signal</keyword>
<feature type="active site" description="Charge relay system" evidence="5">
    <location>
        <position position="432"/>
    </location>
</feature>
<evidence type="ECO:0000256" key="2">
    <source>
        <dbReference type="ARBA" id="ARBA00022670"/>
    </source>
</evidence>
<dbReference type="EMBL" id="MUKV01000019">
    <property type="protein sequence ID" value="OQS37332.1"/>
    <property type="molecule type" value="Genomic_DNA"/>
</dbReference>
<dbReference type="Proteomes" id="UP000192721">
    <property type="component" value="Unassembled WGS sequence"/>
</dbReference>
<dbReference type="InterPro" id="IPR015500">
    <property type="entry name" value="Peptidase_S8_subtilisin-rel"/>
</dbReference>
<feature type="active site" description="Charge relay system" evidence="5">
    <location>
        <position position="253"/>
    </location>
</feature>
<organism evidence="9 10">
    <name type="scientific">Chromobacterium haemolyticum</name>
    <dbReference type="NCBI Taxonomy" id="394935"/>
    <lineage>
        <taxon>Bacteria</taxon>
        <taxon>Pseudomonadati</taxon>
        <taxon>Pseudomonadota</taxon>
        <taxon>Betaproteobacteria</taxon>
        <taxon>Neisseriales</taxon>
        <taxon>Chromobacteriaceae</taxon>
        <taxon>Chromobacterium</taxon>
    </lineage>
</organism>
<reference evidence="9 10" key="1">
    <citation type="submission" date="2017-02" db="EMBL/GenBank/DDBJ databases">
        <title>Chromobacterium haemolyticum H5244.</title>
        <authorList>
            <person name="Gulvik C.A."/>
        </authorList>
    </citation>
    <scope>NUCLEOTIDE SEQUENCE [LARGE SCALE GENOMIC DNA]</scope>
    <source>
        <strain evidence="9 10">H5244</strain>
    </source>
</reference>
<dbReference type="GO" id="GO:0006508">
    <property type="term" value="P:proteolysis"/>
    <property type="evidence" value="ECO:0007669"/>
    <property type="project" value="UniProtKB-KW"/>
</dbReference>
<dbReference type="CDD" id="cd07496">
    <property type="entry name" value="Peptidases_S8_13"/>
    <property type="match status" value="1"/>
</dbReference>
<evidence type="ECO:0000256" key="4">
    <source>
        <dbReference type="ARBA" id="ARBA00022825"/>
    </source>
</evidence>
<dbReference type="PRINTS" id="PR00723">
    <property type="entry name" value="SUBTILISIN"/>
</dbReference>
<evidence type="ECO:0000256" key="1">
    <source>
        <dbReference type="ARBA" id="ARBA00011073"/>
    </source>
</evidence>
<feature type="chain" id="PRO_5010695170" description="Peptidase S8/S53 domain-containing protein" evidence="7">
    <location>
        <begin position="26"/>
        <end position="492"/>
    </location>
</feature>
<proteinExistence type="inferred from homology"/>
<dbReference type="InterPro" id="IPR022398">
    <property type="entry name" value="Peptidase_S8_His-AS"/>
</dbReference>
<feature type="signal peptide" evidence="7">
    <location>
        <begin position="1"/>
        <end position="25"/>
    </location>
</feature>
<dbReference type="RefSeq" id="WP_052371023.1">
    <property type="nucleotide sequence ID" value="NZ_CP109905.1"/>
</dbReference>
<evidence type="ECO:0000256" key="6">
    <source>
        <dbReference type="SAM" id="MobiDB-lite"/>
    </source>
</evidence>
<dbReference type="PROSITE" id="PS00137">
    <property type="entry name" value="SUBTILASE_HIS"/>
    <property type="match status" value="1"/>
</dbReference>
<feature type="compositionally biased region" description="Polar residues" evidence="6">
    <location>
        <begin position="211"/>
        <end position="234"/>
    </location>
</feature>
<keyword evidence="3 5" id="KW-0378">Hydrolase</keyword>
<accession>A0A1W0CRY2</accession>
<dbReference type="InterPro" id="IPR036852">
    <property type="entry name" value="Peptidase_S8/S53_dom_sf"/>
</dbReference>
<dbReference type="PANTHER" id="PTHR43806">
    <property type="entry name" value="PEPTIDASE S8"/>
    <property type="match status" value="1"/>
</dbReference>
<feature type="active site" description="Charge relay system" evidence="5">
    <location>
        <position position="175"/>
    </location>
</feature>
<evidence type="ECO:0000313" key="10">
    <source>
        <dbReference type="Proteomes" id="UP000192721"/>
    </source>
</evidence>
<protein>
    <recommendedName>
        <fullName evidence="8">Peptidase S8/S53 domain-containing protein</fullName>
    </recommendedName>
</protein>
<keyword evidence="2 5" id="KW-0645">Protease</keyword>
<dbReference type="InterPro" id="IPR000209">
    <property type="entry name" value="Peptidase_S8/S53_dom"/>
</dbReference>
<dbReference type="AlphaFoldDB" id="A0A1W0CRY2"/>
<dbReference type="PANTHER" id="PTHR43806:SF11">
    <property type="entry name" value="CEREVISIN-RELATED"/>
    <property type="match status" value="1"/>
</dbReference>
<sequence>MNRKTSLSLLIAALLAGAGAEIAAAAPSAAGITGIIVKYHSVSQQQLVQARIANGGRAPSSRPADFAARTQRVQQLSGSPLQFHHQMGTGAYVYQSGKTMSVAEAQTLARKIQQDPAVEYAEPDFVMSPNYLPSSPLYAGKQWDMQASAGEPGAMNLPAAWDLSLGAGVTVAVLDTGYRPHADLKPNLLEPGYNFISDPKRARLPAVAQTNADGSPLLDSNGQPVQSARTNNGLDQGDYSDGSLCRAGNSSWHGTHVAGTIAAAAGDANGLTGVAPKSKLLPLRVLGQCGGASSDIADAMLWAVGATVPGAPINANVARVLSMSLGGAQPCSRTYRDAIQQVNARNGVVVVAAGNAMKNVRNTNPASCPGVITVASNGKSGGIASYSNYGAITTVTAPGGDLNSGDPGIYSTLNSGTTVPGADSYAAFQGTSMATPHVAGLVALMLSSNPSLNWKAVRNILIKTARPPAADCEGCSAGITDAAAAVRAAKAN</sequence>